<comment type="similarity">
    <text evidence="4">Belongs to the HARBI1 family.</text>
</comment>
<dbReference type="OrthoDB" id="5978645at2759"/>
<protein>
    <recommendedName>
        <fullName evidence="5">Putative nuclease HARBI1</fullName>
    </recommendedName>
    <alternativeName>
        <fullName evidence="11">Harbinger transposase-derived nuclease</fullName>
    </alternativeName>
</protein>
<organism evidence="13 14">
    <name type="scientific">Paramuricea clavata</name>
    <name type="common">Red gorgonian</name>
    <name type="synonym">Violescent sea-whip</name>
    <dbReference type="NCBI Taxonomy" id="317549"/>
    <lineage>
        <taxon>Eukaryota</taxon>
        <taxon>Metazoa</taxon>
        <taxon>Cnidaria</taxon>
        <taxon>Anthozoa</taxon>
        <taxon>Octocorallia</taxon>
        <taxon>Malacalcyonacea</taxon>
        <taxon>Plexauridae</taxon>
        <taxon>Paramuricea</taxon>
    </lineage>
</organism>
<proteinExistence type="inferred from homology"/>
<evidence type="ECO:0000256" key="12">
    <source>
        <dbReference type="ARBA" id="ARBA00045850"/>
    </source>
</evidence>
<comment type="function">
    <text evidence="12">Transposase-derived protein that may have nuclease activity. Does not have transposase activity.</text>
</comment>
<evidence type="ECO:0000256" key="7">
    <source>
        <dbReference type="ARBA" id="ARBA00022722"/>
    </source>
</evidence>
<comment type="caution">
    <text evidence="13">The sequence shown here is derived from an EMBL/GenBank/DDBJ whole genome shotgun (WGS) entry which is preliminary data.</text>
</comment>
<name>A0A6S7K0S9_PARCT</name>
<evidence type="ECO:0000256" key="5">
    <source>
        <dbReference type="ARBA" id="ARBA00015519"/>
    </source>
</evidence>
<dbReference type="GO" id="GO:0046872">
    <property type="term" value="F:metal ion binding"/>
    <property type="evidence" value="ECO:0007669"/>
    <property type="project" value="UniProtKB-KW"/>
</dbReference>
<comment type="cofactor">
    <cofactor evidence="1">
        <name>a divalent metal cation</name>
        <dbReference type="ChEBI" id="CHEBI:60240"/>
    </cofactor>
</comment>
<sequence>MRKSIPAERRLALTLYYLASTAEYRTIAHLFGVSTSFVCICIKDFCEAINQRLSRVIKFPQGEELVQVINNYDKKWGMRMCAGAIDGTHIPILAPEESHLAYVNRKGYHSIIMQAVVDSNYIFRDVVIGWPMSVHDARVLSNSSIYQKGNDDQLFPEIPAKQIQGENVSPFIIGDPAYPLLPWLMKPYQVSSNSPPAERVFNYSLSRARMTVENTFGRWKGRFARFLKRVDMCVTSVVPVTKASCILHNLCEMQNNNFLPEWEEANLPQDEPICRHNDIVATDAEDTRAALTEFFMGQQP</sequence>
<dbReference type="InterPro" id="IPR027806">
    <property type="entry name" value="HARBI1_dom"/>
</dbReference>
<dbReference type="GO" id="GO:0005634">
    <property type="term" value="C:nucleus"/>
    <property type="evidence" value="ECO:0007669"/>
    <property type="project" value="UniProtKB-SubCell"/>
</dbReference>
<evidence type="ECO:0000256" key="3">
    <source>
        <dbReference type="ARBA" id="ARBA00004496"/>
    </source>
</evidence>
<keyword evidence="7" id="KW-0540">Nuclease</keyword>
<dbReference type="GO" id="GO:0016787">
    <property type="term" value="F:hydrolase activity"/>
    <property type="evidence" value="ECO:0007669"/>
    <property type="project" value="UniProtKB-KW"/>
</dbReference>
<dbReference type="PANTHER" id="PTHR22930">
    <property type="match status" value="1"/>
</dbReference>
<evidence type="ECO:0000256" key="2">
    <source>
        <dbReference type="ARBA" id="ARBA00004123"/>
    </source>
</evidence>
<evidence type="ECO:0000256" key="6">
    <source>
        <dbReference type="ARBA" id="ARBA00022490"/>
    </source>
</evidence>
<comment type="subcellular location">
    <subcellularLocation>
        <location evidence="3">Cytoplasm</location>
    </subcellularLocation>
    <subcellularLocation>
        <location evidence="2">Nucleus</location>
    </subcellularLocation>
</comment>
<keyword evidence="8" id="KW-0479">Metal-binding</keyword>
<dbReference type="AlphaFoldDB" id="A0A6S7K0S9"/>
<dbReference type="GO" id="GO:0005737">
    <property type="term" value="C:cytoplasm"/>
    <property type="evidence" value="ECO:0007669"/>
    <property type="project" value="UniProtKB-SubCell"/>
</dbReference>
<keyword evidence="9" id="KW-0378">Hydrolase</keyword>
<dbReference type="PRINTS" id="PR02086">
    <property type="entry name" value="PUTNUCHARBI1"/>
</dbReference>
<dbReference type="Pfam" id="PF13359">
    <property type="entry name" value="DDE_Tnp_4"/>
    <property type="match status" value="1"/>
</dbReference>
<evidence type="ECO:0000313" key="13">
    <source>
        <dbReference type="EMBL" id="CAB4037038.1"/>
    </source>
</evidence>
<dbReference type="InterPro" id="IPR026103">
    <property type="entry name" value="HARBI1_animal"/>
</dbReference>
<keyword evidence="10" id="KW-0539">Nucleus</keyword>
<gene>
    <name evidence="13" type="ORF">PACLA_8A017268</name>
</gene>
<dbReference type="GO" id="GO:0004518">
    <property type="term" value="F:nuclease activity"/>
    <property type="evidence" value="ECO:0007669"/>
    <property type="project" value="UniProtKB-KW"/>
</dbReference>
<keyword evidence="6" id="KW-0963">Cytoplasm</keyword>
<evidence type="ECO:0000256" key="1">
    <source>
        <dbReference type="ARBA" id="ARBA00001968"/>
    </source>
</evidence>
<evidence type="ECO:0000256" key="4">
    <source>
        <dbReference type="ARBA" id="ARBA00006958"/>
    </source>
</evidence>
<dbReference type="PANTHER" id="PTHR22930:SF206">
    <property type="entry name" value="NUCLEASE HARBI1"/>
    <property type="match status" value="1"/>
</dbReference>
<evidence type="ECO:0000256" key="8">
    <source>
        <dbReference type="ARBA" id="ARBA00022723"/>
    </source>
</evidence>
<dbReference type="EMBL" id="CACRXK020022665">
    <property type="protein sequence ID" value="CAB4037038.1"/>
    <property type="molecule type" value="Genomic_DNA"/>
</dbReference>
<evidence type="ECO:0000256" key="9">
    <source>
        <dbReference type="ARBA" id="ARBA00022801"/>
    </source>
</evidence>
<evidence type="ECO:0000256" key="10">
    <source>
        <dbReference type="ARBA" id="ARBA00023242"/>
    </source>
</evidence>
<accession>A0A6S7K0S9</accession>
<evidence type="ECO:0000313" key="14">
    <source>
        <dbReference type="Proteomes" id="UP001152795"/>
    </source>
</evidence>
<evidence type="ECO:0000256" key="11">
    <source>
        <dbReference type="ARBA" id="ARBA00030126"/>
    </source>
</evidence>
<reference evidence="13" key="1">
    <citation type="submission" date="2020-04" db="EMBL/GenBank/DDBJ databases">
        <authorList>
            <person name="Alioto T."/>
            <person name="Alioto T."/>
            <person name="Gomez Garrido J."/>
        </authorList>
    </citation>
    <scope>NUCLEOTIDE SEQUENCE</scope>
    <source>
        <strain evidence="13">A484AB</strain>
    </source>
</reference>
<dbReference type="Proteomes" id="UP001152795">
    <property type="component" value="Unassembled WGS sequence"/>
</dbReference>
<dbReference type="InterPro" id="IPR045249">
    <property type="entry name" value="HARBI1-like"/>
</dbReference>
<keyword evidence="14" id="KW-1185">Reference proteome</keyword>